<proteinExistence type="predicted"/>
<evidence type="ECO:0000313" key="2">
    <source>
        <dbReference type="Proteomes" id="UP000597867"/>
    </source>
</evidence>
<name>A0ACC5Q4Y3_DOLFA</name>
<keyword evidence="2" id="KW-1185">Reference proteome</keyword>
<organism evidence="1 2">
    <name type="scientific">Dolichospermum flos-aquae LEGE 04289</name>
    <dbReference type="NCBI Taxonomy" id="1828708"/>
    <lineage>
        <taxon>Bacteria</taxon>
        <taxon>Bacillati</taxon>
        <taxon>Cyanobacteriota</taxon>
        <taxon>Cyanophyceae</taxon>
        <taxon>Nostocales</taxon>
        <taxon>Aphanizomenonaceae</taxon>
        <taxon>Dolichospermum</taxon>
    </lineage>
</organism>
<gene>
    <name evidence="1" type="ORF">IQ222_17905</name>
</gene>
<accession>A0ACC5Q4Y3</accession>
<sequence>MTFDPRTIATPTYDALNNLRNLHRQDETRLKQQKGQAVELYTYLSTWGMMRLKAEEMALPEKTMMGKKEVVEKFFECLQTISGTQNLSGEQGLTTLKNFNTDEYLGITGLGLALAQEFSFWATAVYWDIKGE</sequence>
<evidence type="ECO:0000313" key="1">
    <source>
        <dbReference type="EMBL" id="MBE9220616.1"/>
    </source>
</evidence>
<protein>
    <submittedName>
        <fullName evidence="1">Uncharacterized protein</fullName>
    </submittedName>
</protein>
<dbReference type="EMBL" id="JADEWF010000079">
    <property type="protein sequence ID" value="MBE9220616.1"/>
    <property type="molecule type" value="Genomic_DNA"/>
</dbReference>
<reference evidence="1" key="1">
    <citation type="submission" date="2020-10" db="EMBL/GenBank/DDBJ databases">
        <authorList>
            <person name="Castelo-Branco R."/>
            <person name="Eusebio N."/>
            <person name="Adriana R."/>
            <person name="Vieira A."/>
            <person name="Brugerolle De Fraissinette N."/>
            <person name="Rezende De Castro R."/>
            <person name="Schneider M.P."/>
            <person name="Vasconcelos V."/>
            <person name="Leao P.N."/>
        </authorList>
    </citation>
    <scope>NUCLEOTIDE SEQUENCE</scope>
    <source>
        <strain evidence="1">LEGE 04289</strain>
    </source>
</reference>
<dbReference type="Proteomes" id="UP000597867">
    <property type="component" value="Unassembled WGS sequence"/>
</dbReference>
<comment type="caution">
    <text evidence="1">The sequence shown here is derived from an EMBL/GenBank/DDBJ whole genome shotgun (WGS) entry which is preliminary data.</text>
</comment>